<keyword evidence="3 5" id="KW-0479">Metal-binding</keyword>
<feature type="domain" description="PIN" evidence="7">
    <location>
        <begin position="85"/>
        <end position="197"/>
    </location>
</feature>
<comment type="similarity">
    <text evidence="5">Belongs to the PINc/VapC protein family.</text>
</comment>
<feature type="region of interest" description="Disordered" evidence="6">
    <location>
        <begin position="1"/>
        <end position="79"/>
    </location>
</feature>
<feature type="binding site" evidence="5">
    <location>
        <position position="86"/>
    </location>
    <ligand>
        <name>Mg(2+)</name>
        <dbReference type="ChEBI" id="CHEBI:18420"/>
    </ligand>
</feature>
<sequence>MASSTYERHAQDYRYFAHAPARGRSGCNGPGRDRNPASRAGNPGARGLEPPHAGPGRPRALAGRSRRPASGPDARRIGPHGLIAADTSAVLHFLHGFDGPARPAVRQALRDERLVLPPLVLTELLSAPSPESDLDGLLAAAPLVPVIDGYWERAALNRRALAMRGLKARLADALIAQSCIDAGIPLISGDSDFRHFAAHCGLKLAQ</sequence>
<dbReference type="KEGG" id="bvc:CEP68_08205"/>
<dbReference type="Gene3D" id="3.40.50.1010">
    <property type="entry name" value="5'-nuclease"/>
    <property type="match status" value="1"/>
</dbReference>
<dbReference type="GO" id="GO:0004540">
    <property type="term" value="F:RNA nuclease activity"/>
    <property type="evidence" value="ECO:0007669"/>
    <property type="project" value="InterPro"/>
</dbReference>
<keyword evidence="1 5" id="KW-1277">Toxin-antitoxin system</keyword>
<dbReference type="GO" id="GO:0000287">
    <property type="term" value="F:magnesium ion binding"/>
    <property type="evidence" value="ECO:0007669"/>
    <property type="project" value="UniProtKB-UniRule"/>
</dbReference>
<dbReference type="InterPro" id="IPR022907">
    <property type="entry name" value="VapC_family"/>
</dbReference>
<feature type="compositionally biased region" description="Basic and acidic residues" evidence="6">
    <location>
        <begin position="1"/>
        <end position="12"/>
    </location>
</feature>
<evidence type="ECO:0000256" key="5">
    <source>
        <dbReference type="HAMAP-Rule" id="MF_00265"/>
    </source>
</evidence>
<accession>A0A1Z3U8L3</accession>
<evidence type="ECO:0000313" key="9">
    <source>
        <dbReference type="Proteomes" id="UP000197050"/>
    </source>
</evidence>
<dbReference type="InterPro" id="IPR029060">
    <property type="entry name" value="PIN-like_dom_sf"/>
</dbReference>
<dbReference type="HAMAP" id="MF_00265">
    <property type="entry name" value="VapC_Nob1"/>
    <property type="match status" value="1"/>
</dbReference>
<comment type="cofactor">
    <cofactor evidence="5">
        <name>Mg(2+)</name>
        <dbReference type="ChEBI" id="CHEBI:18420"/>
    </cofactor>
</comment>
<comment type="function">
    <text evidence="5">Toxic component of a toxin-antitoxin (TA) system. An RNase.</text>
</comment>
<dbReference type="GO" id="GO:0016787">
    <property type="term" value="F:hydrolase activity"/>
    <property type="evidence" value="ECO:0007669"/>
    <property type="project" value="UniProtKB-KW"/>
</dbReference>
<evidence type="ECO:0000256" key="3">
    <source>
        <dbReference type="ARBA" id="ARBA00022723"/>
    </source>
</evidence>
<keyword evidence="5" id="KW-0800">Toxin</keyword>
<protein>
    <recommendedName>
        <fullName evidence="5">Ribonuclease VapC</fullName>
        <shortName evidence="5">RNase VapC</shortName>
        <ecNumber evidence="5">3.1.-.-</ecNumber>
    </recommendedName>
    <alternativeName>
        <fullName evidence="5">Toxin VapC</fullName>
    </alternativeName>
</protein>
<dbReference type="Pfam" id="PF01850">
    <property type="entry name" value="PIN"/>
    <property type="match status" value="1"/>
</dbReference>
<dbReference type="SUPFAM" id="SSF88723">
    <property type="entry name" value="PIN domain-like"/>
    <property type="match status" value="1"/>
</dbReference>
<evidence type="ECO:0000256" key="4">
    <source>
        <dbReference type="ARBA" id="ARBA00022801"/>
    </source>
</evidence>
<keyword evidence="4 5" id="KW-0378">Hydrolase</keyword>
<reference evidence="9" key="1">
    <citation type="submission" date="2017-06" db="EMBL/GenBank/DDBJ databases">
        <title>FDA dAtabase for Regulatory Grade micrObial Sequences (FDA-ARGOS): Supporting development and validation of Infectious Disease Dx tests.</title>
        <authorList>
            <person name="Minogue T."/>
            <person name="Wolcott M."/>
            <person name="Wasieloski L."/>
            <person name="Aguilar W."/>
            <person name="Moore D."/>
            <person name="Tallon L."/>
            <person name="Sadzewicz L."/>
            <person name="Sengamalay N."/>
            <person name="Ott S."/>
            <person name="Godinez A."/>
            <person name="Nagaraj S."/>
            <person name="Nadendla S."/>
            <person name="Geyer C."/>
            <person name="Sichtig H."/>
        </authorList>
    </citation>
    <scope>NUCLEOTIDE SEQUENCE [LARGE SCALE GENOMIC DNA]</scope>
    <source>
        <strain evidence="9">FDAARGOS_289</strain>
    </source>
</reference>
<feature type="binding site" evidence="5">
    <location>
        <position position="172"/>
    </location>
    <ligand>
        <name>Mg(2+)</name>
        <dbReference type="ChEBI" id="CHEBI:18420"/>
    </ligand>
</feature>
<keyword evidence="2 5" id="KW-0540">Nuclease</keyword>
<dbReference type="InterPro" id="IPR002716">
    <property type="entry name" value="PIN_dom"/>
</dbReference>
<evidence type="ECO:0000256" key="2">
    <source>
        <dbReference type="ARBA" id="ARBA00022722"/>
    </source>
</evidence>
<proteinExistence type="inferred from homology"/>
<evidence type="ECO:0000256" key="6">
    <source>
        <dbReference type="SAM" id="MobiDB-lite"/>
    </source>
</evidence>
<dbReference type="GO" id="GO:0090729">
    <property type="term" value="F:toxin activity"/>
    <property type="evidence" value="ECO:0007669"/>
    <property type="project" value="UniProtKB-KW"/>
</dbReference>
<evidence type="ECO:0000259" key="7">
    <source>
        <dbReference type="Pfam" id="PF01850"/>
    </source>
</evidence>
<keyword evidence="5" id="KW-0460">Magnesium</keyword>
<dbReference type="Proteomes" id="UP000197050">
    <property type="component" value="Chromosome"/>
</dbReference>
<organism evidence="8 9">
    <name type="scientific">Brevundimonas vesicularis</name>
    <name type="common">Pseudomonas vesicularis</name>
    <dbReference type="NCBI Taxonomy" id="41276"/>
    <lineage>
        <taxon>Bacteria</taxon>
        <taxon>Pseudomonadati</taxon>
        <taxon>Pseudomonadota</taxon>
        <taxon>Alphaproteobacteria</taxon>
        <taxon>Caulobacterales</taxon>
        <taxon>Caulobacteraceae</taxon>
        <taxon>Brevundimonas</taxon>
    </lineage>
</organism>
<gene>
    <name evidence="5" type="primary">vapC</name>
    <name evidence="8" type="ORF">CEP68_08205</name>
</gene>
<dbReference type="EC" id="3.1.-.-" evidence="5"/>
<dbReference type="AlphaFoldDB" id="A0A1Z3U8L3"/>
<evidence type="ECO:0000313" key="8">
    <source>
        <dbReference type="EMBL" id="ASE39490.1"/>
    </source>
</evidence>
<evidence type="ECO:0000256" key="1">
    <source>
        <dbReference type="ARBA" id="ARBA00022649"/>
    </source>
</evidence>
<dbReference type="EMBL" id="CP022048">
    <property type="protein sequence ID" value="ASE39490.1"/>
    <property type="molecule type" value="Genomic_DNA"/>
</dbReference>
<name>A0A1Z3U8L3_BREVE</name>